<feature type="domain" description="Response regulatory" evidence="3">
    <location>
        <begin position="5"/>
        <end position="130"/>
    </location>
</feature>
<dbReference type="Pfam" id="PF00072">
    <property type="entry name" value="Response_reg"/>
    <property type="match status" value="1"/>
</dbReference>
<name>A0A246WQD0_9BURK</name>
<feature type="compositionally biased region" description="Gly residues" evidence="2">
    <location>
        <begin position="140"/>
        <end position="150"/>
    </location>
</feature>
<dbReference type="RefSeq" id="WP_088751943.1">
    <property type="nucleotide sequence ID" value="NZ_NJGU01000009.1"/>
</dbReference>
<dbReference type="Gene3D" id="3.40.50.2300">
    <property type="match status" value="1"/>
</dbReference>
<dbReference type="SUPFAM" id="SSF52172">
    <property type="entry name" value="CheY-like"/>
    <property type="match status" value="1"/>
</dbReference>
<feature type="region of interest" description="Disordered" evidence="2">
    <location>
        <begin position="140"/>
        <end position="162"/>
    </location>
</feature>
<dbReference type="GO" id="GO:0000160">
    <property type="term" value="P:phosphorelay signal transduction system"/>
    <property type="evidence" value="ECO:0007669"/>
    <property type="project" value="InterPro"/>
</dbReference>
<dbReference type="PROSITE" id="PS50110">
    <property type="entry name" value="RESPONSE_REGULATORY"/>
    <property type="match status" value="1"/>
</dbReference>
<dbReference type="InterPro" id="IPR052893">
    <property type="entry name" value="TCS_response_regulator"/>
</dbReference>
<accession>A0A246WQD0</accession>
<evidence type="ECO:0000256" key="2">
    <source>
        <dbReference type="SAM" id="MobiDB-lite"/>
    </source>
</evidence>
<protein>
    <submittedName>
        <fullName evidence="4">Response regulator</fullName>
    </submittedName>
</protein>
<evidence type="ECO:0000313" key="5">
    <source>
        <dbReference type="Proteomes" id="UP000197596"/>
    </source>
</evidence>
<dbReference type="SMART" id="SM00448">
    <property type="entry name" value="REC"/>
    <property type="match status" value="1"/>
</dbReference>
<dbReference type="Proteomes" id="UP000197596">
    <property type="component" value="Unassembled WGS sequence"/>
</dbReference>
<dbReference type="EMBL" id="NJGU01000009">
    <property type="protein sequence ID" value="OWY27806.1"/>
    <property type="molecule type" value="Genomic_DNA"/>
</dbReference>
<reference evidence="4 5" key="1">
    <citation type="submission" date="2017-06" db="EMBL/GenBank/DDBJ databases">
        <title>Herbaspirillum phytohormonus sp. nov., isolated from the root nodule of Robinia pseudoacacia in lead-zinc mine.</title>
        <authorList>
            <person name="Fan M."/>
            <person name="Lin Y."/>
        </authorList>
    </citation>
    <scope>NUCLEOTIDE SEQUENCE [LARGE SCALE GENOMIC DNA]</scope>
    <source>
        <strain evidence="4 5">HZ10</strain>
    </source>
</reference>
<dbReference type="InterPro" id="IPR001789">
    <property type="entry name" value="Sig_transdc_resp-reg_receiver"/>
</dbReference>
<dbReference type="PANTHER" id="PTHR44520">
    <property type="entry name" value="RESPONSE REGULATOR RCP1-RELATED"/>
    <property type="match status" value="1"/>
</dbReference>
<gene>
    <name evidence="4" type="ORF">CEJ42_17115</name>
</gene>
<sequence length="177" mass="19667">MNLPTIVMIDSSPEATEMVRFALWRSNLRCTFNVYPDAASARRCLLQQRRRSSDGPAPALILLESDLDYTDGLDVLRELRADSRMADVPVVVFPSYDMEGEVEALEAGANEYMPKPVDAELFTHCIAEFYRRWCCAPTGSGGGGGNGGQQPSGMRQARRRSDWVRPVTQWMGPAAFC</sequence>
<evidence type="ECO:0000259" key="3">
    <source>
        <dbReference type="PROSITE" id="PS50110"/>
    </source>
</evidence>
<organism evidence="4 5">
    <name type="scientific">Herbaspirillum robiniae</name>
    <dbReference type="NCBI Taxonomy" id="2014887"/>
    <lineage>
        <taxon>Bacteria</taxon>
        <taxon>Pseudomonadati</taxon>
        <taxon>Pseudomonadota</taxon>
        <taxon>Betaproteobacteria</taxon>
        <taxon>Burkholderiales</taxon>
        <taxon>Oxalobacteraceae</taxon>
        <taxon>Herbaspirillum</taxon>
    </lineage>
</organism>
<comment type="caution">
    <text evidence="1">Lacks conserved residue(s) required for the propagation of feature annotation.</text>
</comment>
<comment type="caution">
    <text evidence="4">The sequence shown here is derived from an EMBL/GenBank/DDBJ whole genome shotgun (WGS) entry which is preliminary data.</text>
</comment>
<evidence type="ECO:0000256" key="1">
    <source>
        <dbReference type="PROSITE-ProRule" id="PRU00169"/>
    </source>
</evidence>
<evidence type="ECO:0000313" key="4">
    <source>
        <dbReference type="EMBL" id="OWY27806.1"/>
    </source>
</evidence>
<proteinExistence type="predicted"/>
<dbReference type="InterPro" id="IPR011006">
    <property type="entry name" value="CheY-like_superfamily"/>
</dbReference>
<dbReference type="AlphaFoldDB" id="A0A246WQD0"/>